<dbReference type="SMART" id="SM00855">
    <property type="entry name" value="PGAM"/>
    <property type="match status" value="1"/>
</dbReference>
<keyword evidence="2" id="KW-1185">Reference proteome</keyword>
<dbReference type="AlphaFoldDB" id="A0A518BJT8"/>
<reference evidence="1 2" key="1">
    <citation type="submission" date="2019-02" db="EMBL/GenBank/DDBJ databases">
        <title>Deep-cultivation of Planctomycetes and their phenomic and genomic characterization uncovers novel biology.</title>
        <authorList>
            <person name="Wiegand S."/>
            <person name="Jogler M."/>
            <person name="Boedeker C."/>
            <person name="Pinto D."/>
            <person name="Vollmers J."/>
            <person name="Rivas-Marin E."/>
            <person name="Kohn T."/>
            <person name="Peeters S.H."/>
            <person name="Heuer A."/>
            <person name="Rast P."/>
            <person name="Oberbeckmann S."/>
            <person name="Bunk B."/>
            <person name="Jeske O."/>
            <person name="Meyerdierks A."/>
            <person name="Storesund J.E."/>
            <person name="Kallscheuer N."/>
            <person name="Luecker S."/>
            <person name="Lage O.M."/>
            <person name="Pohl T."/>
            <person name="Merkel B.J."/>
            <person name="Hornburger P."/>
            <person name="Mueller R.-W."/>
            <person name="Bruemmer F."/>
            <person name="Labrenz M."/>
            <person name="Spormann A.M."/>
            <person name="Op den Camp H."/>
            <person name="Overmann J."/>
            <person name="Amann R."/>
            <person name="Jetten M.S.M."/>
            <person name="Mascher T."/>
            <person name="Medema M.H."/>
            <person name="Devos D.P."/>
            <person name="Kaster A.-K."/>
            <person name="Ovreas L."/>
            <person name="Rohde M."/>
            <person name="Galperin M.Y."/>
            <person name="Jogler C."/>
        </authorList>
    </citation>
    <scope>NUCLEOTIDE SEQUENCE [LARGE SCALE GENOMIC DNA]</scope>
    <source>
        <strain evidence="1 2">Pla133</strain>
    </source>
</reference>
<dbReference type="Proteomes" id="UP000316921">
    <property type="component" value="Chromosome"/>
</dbReference>
<dbReference type="InterPro" id="IPR029033">
    <property type="entry name" value="His_PPase_superfam"/>
</dbReference>
<evidence type="ECO:0000313" key="1">
    <source>
        <dbReference type="EMBL" id="QDU67238.1"/>
    </source>
</evidence>
<sequence length="162" mass="17540">MHLHLVRHAIAAERAGAERDAARPLTAEGKRRFRKCARGLGRIGPRYDAIVHSPLLRAVESAELMAGLCDDIRVDDLLARPPGRPLFTLLSELQQQGAERLALVGHQPWLGELAAWLTIGSTEAASSLPLKKGGVIWLEGNPVPGGMVLRASIPPALLRSMR</sequence>
<dbReference type="RefSeq" id="WP_145065233.1">
    <property type="nucleotide sequence ID" value="NZ_CP036287.1"/>
</dbReference>
<dbReference type="Gene3D" id="3.40.50.1240">
    <property type="entry name" value="Phosphoglycerate mutase-like"/>
    <property type="match status" value="1"/>
</dbReference>
<accession>A0A518BJT8</accession>
<proteinExistence type="predicted"/>
<organism evidence="1 2">
    <name type="scientific">Engelhardtia mirabilis</name>
    <dbReference type="NCBI Taxonomy" id="2528011"/>
    <lineage>
        <taxon>Bacteria</taxon>
        <taxon>Pseudomonadati</taxon>
        <taxon>Planctomycetota</taxon>
        <taxon>Planctomycetia</taxon>
        <taxon>Planctomycetia incertae sedis</taxon>
        <taxon>Engelhardtia</taxon>
    </lineage>
</organism>
<dbReference type="InterPro" id="IPR013078">
    <property type="entry name" value="His_Pase_superF_clade-1"/>
</dbReference>
<dbReference type="Pfam" id="PF00300">
    <property type="entry name" value="His_Phos_1"/>
    <property type="match status" value="1"/>
</dbReference>
<protein>
    <submittedName>
        <fullName evidence="1">Histidine phosphatase superfamily (Branch 1)</fullName>
    </submittedName>
</protein>
<dbReference type="SUPFAM" id="SSF53254">
    <property type="entry name" value="Phosphoglycerate mutase-like"/>
    <property type="match status" value="1"/>
</dbReference>
<evidence type="ECO:0000313" key="2">
    <source>
        <dbReference type="Proteomes" id="UP000316921"/>
    </source>
</evidence>
<dbReference type="EMBL" id="CP036287">
    <property type="protein sequence ID" value="QDU67238.1"/>
    <property type="molecule type" value="Genomic_DNA"/>
</dbReference>
<gene>
    <name evidence="1" type="ORF">Pla133_23160</name>
</gene>
<dbReference type="KEGG" id="pbap:Pla133_23160"/>
<name>A0A518BJT8_9BACT</name>
<dbReference type="CDD" id="cd07067">
    <property type="entry name" value="HP_PGM_like"/>
    <property type="match status" value="1"/>
</dbReference>